<dbReference type="Proteomes" id="UP001320706">
    <property type="component" value="Unassembled WGS sequence"/>
</dbReference>
<sequence>MFLYIAQSRANVGVRVESGLEWYGNSDLLAEGQSHPDIASHASAPLAMAWRPISIPREPMGHSKWPAVILDGSAEITTSICLLPSIHLSLKGTWSRICGPGAFLGIHDPSNSNTHRCRAGDACPFVHDASAFQKKGQSSKTKAAVTQSEASKPTPSGDGKNQPQRQFLPPKVDSSRVVSKPVPQRQVEDPREFQLGQIRRRFSPKEEVTEDGTGTALTFKMAPSDPDFPFEIEALECILRVPHAYPSAKPSLRVTNKEMQRGYQLNVENGFTQIAYNSPNATLLGLMNRLDTQLEKLLSGQMADTVKIVRNAGKPETHVAPKPEVLPSPPKTQYQSAAKVQTYTAEEKQKAQLKRQTEIRQLVARLGKMPNFKQSPDGVTFIVPFESPKKEDLPEALRNLNTLRLVVPELYNLQPCRIEFPGIQGEGARNAELSFEERSKQNPEATLMAHINYMTQHIVTMAASKPVKNAEQPAQEVMTQADSLPVTTSTSAHTRLPIRTVENEEKTHIQHIPRPPEWGVRVDAEEDSSDDGSFAYDSGDDTEDEEEETDRNAVSTLASTPAEKGIMLSFPHLELHSIELLELVSLNVTVKCNRCKEIQDVERLRNNINADVAGMRDVTCKKCANSLAIDKGYRMDLIHANSTRAGYLDLDGCTVVDMLPSNFMPTCSECSTPFPAPGVVAVRGDSAMAICRECHRKMSFRIQEVKFLLVNQATGEFTRAPSKGKVLSLQQILPLVQVSNVRLDKCRLQLTIYLPDSHAARKYSPVTSE</sequence>
<gene>
    <name evidence="1" type="ORF">M8818_007034</name>
</gene>
<proteinExistence type="predicted"/>
<name>A0ACC3S4C0_9PEZI</name>
<evidence type="ECO:0000313" key="1">
    <source>
        <dbReference type="EMBL" id="KAK8195883.1"/>
    </source>
</evidence>
<protein>
    <submittedName>
        <fullName evidence="1">Uncharacterized protein</fullName>
    </submittedName>
</protein>
<keyword evidence="2" id="KW-1185">Reference proteome</keyword>
<accession>A0ACC3S4C0</accession>
<evidence type="ECO:0000313" key="2">
    <source>
        <dbReference type="Proteomes" id="UP001320706"/>
    </source>
</evidence>
<organism evidence="1 2">
    <name type="scientific">Zalaria obscura</name>
    <dbReference type="NCBI Taxonomy" id="2024903"/>
    <lineage>
        <taxon>Eukaryota</taxon>
        <taxon>Fungi</taxon>
        <taxon>Dikarya</taxon>
        <taxon>Ascomycota</taxon>
        <taxon>Pezizomycotina</taxon>
        <taxon>Dothideomycetes</taxon>
        <taxon>Dothideomycetidae</taxon>
        <taxon>Dothideales</taxon>
        <taxon>Zalariaceae</taxon>
        <taxon>Zalaria</taxon>
    </lineage>
</organism>
<reference evidence="1" key="1">
    <citation type="submission" date="2024-02" db="EMBL/GenBank/DDBJ databases">
        <title>Metagenome Assembled Genome of Zalaria obscura JY119.</title>
        <authorList>
            <person name="Vighnesh L."/>
            <person name="Jagadeeshwari U."/>
            <person name="Venkata Ramana C."/>
            <person name="Sasikala C."/>
        </authorList>
    </citation>
    <scope>NUCLEOTIDE SEQUENCE</scope>
    <source>
        <strain evidence="1">JY119</strain>
    </source>
</reference>
<comment type="caution">
    <text evidence="1">The sequence shown here is derived from an EMBL/GenBank/DDBJ whole genome shotgun (WGS) entry which is preliminary data.</text>
</comment>
<dbReference type="EMBL" id="JAMKPW020000042">
    <property type="protein sequence ID" value="KAK8195883.1"/>
    <property type="molecule type" value="Genomic_DNA"/>
</dbReference>